<organism evidence="1 2">
    <name type="scientific">Persea americana</name>
    <name type="common">Avocado</name>
    <dbReference type="NCBI Taxonomy" id="3435"/>
    <lineage>
        <taxon>Eukaryota</taxon>
        <taxon>Viridiplantae</taxon>
        <taxon>Streptophyta</taxon>
        <taxon>Embryophyta</taxon>
        <taxon>Tracheophyta</taxon>
        <taxon>Spermatophyta</taxon>
        <taxon>Magnoliopsida</taxon>
        <taxon>Magnoliidae</taxon>
        <taxon>Laurales</taxon>
        <taxon>Lauraceae</taxon>
        <taxon>Persea</taxon>
    </lineage>
</organism>
<gene>
    <name evidence="1" type="ORF">MRB53_006580</name>
</gene>
<reference evidence="1 2" key="1">
    <citation type="journal article" date="2022" name="Hortic Res">
        <title>A haplotype resolved chromosomal level avocado genome allows analysis of novel avocado genes.</title>
        <authorList>
            <person name="Nath O."/>
            <person name="Fletcher S.J."/>
            <person name="Hayward A."/>
            <person name="Shaw L.M."/>
            <person name="Masouleh A.K."/>
            <person name="Furtado A."/>
            <person name="Henry R.J."/>
            <person name="Mitter N."/>
        </authorList>
    </citation>
    <scope>NUCLEOTIDE SEQUENCE [LARGE SCALE GENOMIC DNA]</scope>
    <source>
        <strain evidence="2">cv. Hass</strain>
    </source>
</reference>
<proteinExistence type="predicted"/>
<evidence type="ECO:0000313" key="1">
    <source>
        <dbReference type="EMBL" id="KAJ8644832.1"/>
    </source>
</evidence>
<dbReference type="Proteomes" id="UP001234297">
    <property type="component" value="Chromosome 2"/>
</dbReference>
<comment type="caution">
    <text evidence="1">The sequence shown here is derived from an EMBL/GenBank/DDBJ whole genome shotgun (WGS) entry which is preliminary data.</text>
</comment>
<accession>A0ACC2MGE6</accession>
<sequence length="127" mass="13764">MVSCSSASSVTCSAKGTPPAVPFDDMRSSLLSTFKPLVKEWKQLPLRVQVSKTIKLASMNILNALVESTFKFVEEPMILQGNFAPVDEIGEAVLLTSIEGDIPRDFPDGVYIRNGGFIYMSSESGVS</sequence>
<keyword evidence="2" id="KW-1185">Reference proteome</keyword>
<name>A0ACC2MGE6_PERAE</name>
<evidence type="ECO:0000313" key="2">
    <source>
        <dbReference type="Proteomes" id="UP001234297"/>
    </source>
</evidence>
<dbReference type="EMBL" id="CM056810">
    <property type="protein sequence ID" value="KAJ8644832.1"/>
    <property type="molecule type" value="Genomic_DNA"/>
</dbReference>
<protein>
    <submittedName>
        <fullName evidence="1">Uncharacterized protein</fullName>
    </submittedName>
</protein>